<dbReference type="GO" id="GO:0003777">
    <property type="term" value="F:microtubule motor activity"/>
    <property type="evidence" value="ECO:0007669"/>
    <property type="project" value="InterPro"/>
</dbReference>
<evidence type="ECO:0000313" key="12">
    <source>
        <dbReference type="Proteomes" id="UP000036987"/>
    </source>
</evidence>
<feature type="region of interest" description="Disordered" evidence="9">
    <location>
        <begin position="89"/>
        <end position="114"/>
    </location>
</feature>
<gene>
    <name evidence="11" type="ORF">ZOSMA_52G00760</name>
</gene>
<feature type="binding site" evidence="7">
    <location>
        <begin position="704"/>
        <end position="711"/>
    </location>
    <ligand>
        <name>ATP</name>
        <dbReference type="ChEBI" id="CHEBI:30616"/>
    </ligand>
</feature>
<keyword evidence="12" id="KW-1185">Reference proteome</keyword>
<evidence type="ECO:0000256" key="3">
    <source>
        <dbReference type="ARBA" id="ARBA00022741"/>
    </source>
</evidence>
<feature type="coiled-coil region" evidence="8">
    <location>
        <begin position="321"/>
        <end position="539"/>
    </location>
</feature>
<dbReference type="GO" id="GO:0005524">
    <property type="term" value="F:ATP binding"/>
    <property type="evidence" value="ECO:0007669"/>
    <property type="project" value="UniProtKB-UniRule"/>
</dbReference>
<dbReference type="GO" id="GO:0005874">
    <property type="term" value="C:microtubule"/>
    <property type="evidence" value="ECO:0007669"/>
    <property type="project" value="UniProtKB-KW"/>
</dbReference>
<evidence type="ECO:0000259" key="10">
    <source>
        <dbReference type="PROSITE" id="PS50067"/>
    </source>
</evidence>
<evidence type="ECO:0000256" key="6">
    <source>
        <dbReference type="ARBA" id="ARBA00023175"/>
    </source>
</evidence>
<keyword evidence="6 7" id="KW-0505">Motor protein</keyword>
<proteinExistence type="inferred from homology"/>
<evidence type="ECO:0000256" key="5">
    <source>
        <dbReference type="ARBA" id="ARBA00023054"/>
    </source>
</evidence>
<keyword evidence="4 7" id="KW-0067">ATP-binding</keyword>
<dbReference type="GO" id="GO:0008017">
    <property type="term" value="F:microtubule binding"/>
    <property type="evidence" value="ECO:0000318"/>
    <property type="project" value="GO_Central"/>
</dbReference>
<keyword evidence="3 7" id="KW-0547">Nucleotide-binding</keyword>
<dbReference type="InterPro" id="IPR027417">
    <property type="entry name" value="P-loop_NTPase"/>
</dbReference>
<evidence type="ECO:0000313" key="11">
    <source>
        <dbReference type="EMBL" id="KMZ61426.1"/>
    </source>
</evidence>
<dbReference type="FunFam" id="3.40.850.10:FF:000044">
    <property type="entry name" value="p-loop containing nucleoside triphosphate hydrolases superfamily protein"/>
    <property type="match status" value="1"/>
</dbReference>
<dbReference type="OrthoDB" id="3176171at2759"/>
<sequence length="995" mass="114372">MLKSNSLDNAPTRSLLGVINGILNESIEKKNGEIPDRAACLLRKVVQEIERRILKQQDHLRNQSIMYRAREEKYESRIRLIETLATATNKEVQDSGTSTSQSNHSSLGGSGTIDHHLTLSLNKYKKIDVGEGKRREQQESRMTKDKEDCEIMIAKLRKELEMKNKSHEEYCFYMDTKMKETKVEFEEKIKELEDKNIGSEIKKSEEEYCPHLETIMNEEIKVGLEEKIKELEKKIEEASFIRNELEIKNRSHAERCQQLENTLKKSKDQFEEKIKELNEKKESNKIKSDHKIIEEASFLQKELEVKNKSYEKHCLHLETMVKQTKDDLEEKILELDKKKEEASILQKELEAKNKSYEKQCLHLETMVKQTKDDLEEKIMELDKKKEEASFLQKELEAKNKSAQKHCLHLETMVKQTKDELEEKVIELDKKKEEVNFLAEDLEKQNKFNADHCLHLETMLKEAKSELTEKTSEFDNKSKEANLLMKELEIKNKSQEERCFHQEILLKETKVELEGKIEELRKKTIEVNSLLEDLNKKNEERKLSDTVYRNFICCQLQSMQDLRLESDSIKKVVLNAQKGWNEEYTRLGKNINDIIDTAEICHSVLEENRKIYNELQELKGNIRVYCRIRPFSSSKAGKPTIVDYIGENGELIVTNPSKPGKESHRTFKFNKVFGPASSQEEVYLDTQPLIRSILDGFNVCIFAYGQTGSGKTYTMSGPNGSSKENLGVNYRALNDLFHISQTRKNTITYEVDVQMVEIYNEQVRDLLTNNDGPQKKLDIRNASQQNGLVVPNANVRSVSSTADVVELMTHGMMNRAASATAMNERSSRSHSVLSVRVRGTDLKTNASLNGCLHLVDLAGSERVNRSEVTGDRLKEAQHINKSLAALGDVISALSQKSSHIPYRNSKLTQLLQTSLGGRAKTLMFVQMNPDVESFSETLSTLKFAERASSVELGSARSNKEGKEVKELMEQVSSLKETVAKKEEDIEQLRLLQDLKK</sequence>
<name>A0A0K9NXA1_ZOSMR</name>
<evidence type="ECO:0000256" key="4">
    <source>
        <dbReference type="ARBA" id="ARBA00022840"/>
    </source>
</evidence>
<dbReference type="EMBL" id="LFYR01001488">
    <property type="protein sequence ID" value="KMZ61426.1"/>
    <property type="molecule type" value="Genomic_DNA"/>
</dbReference>
<dbReference type="GO" id="GO:0015630">
    <property type="term" value="C:microtubule cytoskeleton"/>
    <property type="evidence" value="ECO:0000318"/>
    <property type="project" value="GO_Central"/>
</dbReference>
<dbReference type="PRINTS" id="PR00380">
    <property type="entry name" value="KINESINHEAVY"/>
</dbReference>
<evidence type="ECO:0000256" key="9">
    <source>
        <dbReference type="SAM" id="MobiDB-lite"/>
    </source>
</evidence>
<accession>A0A0K9NXA1</accession>
<keyword evidence="5 8" id="KW-0175">Coiled coil</keyword>
<keyword evidence="2" id="KW-0493">Microtubule</keyword>
<evidence type="ECO:0000256" key="8">
    <source>
        <dbReference type="SAM" id="Coils"/>
    </source>
</evidence>
<dbReference type="GO" id="GO:0007018">
    <property type="term" value="P:microtubule-based movement"/>
    <property type="evidence" value="ECO:0007669"/>
    <property type="project" value="InterPro"/>
</dbReference>
<feature type="domain" description="Kinesin motor" evidence="10">
    <location>
        <begin position="620"/>
        <end position="949"/>
    </location>
</feature>
<evidence type="ECO:0000256" key="1">
    <source>
        <dbReference type="ARBA" id="ARBA00010899"/>
    </source>
</evidence>
<dbReference type="GO" id="GO:0007017">
    <property type="term" value="P:microtubule-based process"/>
    <property type="evidence" value="ECO:0000318"/>
    <property type="project" value="GO_Central"/>
</dbReference>
<reference evidence="12" key="1">
    <citation type="journal article" date="2016" name="Nature">
        <title>The genome of the seagrass Zostera marina reveals angiosperm adaptation to the sea.</title>
        <authorList>
            <person name="Olsen J.L."/>
            <person name="Rouze P."/>
            <person name="Verhelst B."/>
            <person name="Lin Y.-C."/>
            <person name="Bayer T."/>
            <person name="Collen J."/>
            <person name="Dattolo E."/>
            <person name="De Paoli E."/>
            <person name="Dittami S."/>
            <person name="Maumus F."/>
            <person name="Michel G."/>
            <person name="Kersting A."/>
            <person name="Lauritano C."/>
            <person name="Lohaus R."/>
            <person name="Toepel M."/>
            <person name="Tonon T."/>
            <person name="Vanneste K."/>
            <person name="Amirebrahimi M."/>
            <person name="Brakel J."/>
            <person name="Bostroem C."/>
            <person name="Chovatia M."/>
            <person name="Grimwood J."/>
            <person name="Jenkins J.W."/>
            <person name="Jueterbock A."/>
            <person name="Mraz A."/>
            <person name="Stam W.T."/>
            <person name="Tice H."/>
            <person name="Bornberg-Bauer E."/>
            <person name="Green P.J."/>
            <person name="Pearson G.A."/>
            <person name="Procaccini G."/>
            <person name="Duarte C.M."/>
            <person name="Schmutz J."/>
            <person name="Reusch T.B.H."/>
            <person name="Van de Peer Y."/>
        </authorList>
    </citation>
    <scope>NUCLEOTIDE SEQUENCE [LARGE SCALE GENOMIC DNA]</scope>
    <source>
        <strain evidence="12">cv. Finnish</strain>
    </source>
</reference>
<evidence type="ECO:0000256" key="7">
    <source>
        <dbReference type="PROSITE-ProRule" id="PRU00283"/>
    </source>
</evidence>
<dbReference type="Gene3D" id="3.40.850.10">
    <property type="entry name" value="Kinesin motor domain"/>
    <property type="match status" value="1"/>
</dbReference>
<evidence type="ECO:0000256" key="2">
    <source>
        <dbReference type="ARBA" id="ARBA00022701"/>
    </source>
</evidence>
<dbReference type="InterPro" id="IPR027640">
    <property type="entry name" value="Kinesin-like_fam"/>
</dbReference>
<dbReference type="PANTHER" id="PTHR47972">
    <property type="entry name" value="KINESIN-LIKE PROTEIN KLP-3"/>
    <property type="match status" value="1"/>
</dbReference>
<dbReference type="AlphaFoldDB" id="A0A0K9NXA1"/>
<protein>
    <recommendedName>
        <fullName evidence="10">Kinesin motor domain-containing protein</fullName>
    </recommendedName>
</protein>
<dbReference type="PANTHER" id="PTHR47972:SF14">
    <property type="entry name" value="KINESIN-LIKE PROTEIN KIN-14J"/>
    <property type="match status" value="1"/>
</dbReference>
<dbReference type="OMA" id="CLHLETM"/>
<dbReference type="InterPro" id="IPR036961">
    <property type="entry name" value="Kinesin_motor_dom_sf"/>
</dbReference>
<feature type="compositionally biased region" description="Low complexity" evidence="9">
    <location>
        <begin position="95"/>
        <end position="107"/>
    </location>
</feature>
<dbReference type="Proteomes" id="UP000036987">
    <property type="component" value="Unassembled WGS sequence"/>
</dbReference>
<feature type="coiled-coil region" evidence="8">
    <location>
        <begin position="146"/>
        <end position="287"/>
    </location>
</feature>
<dbReference type="InterPro" id="IPR001752">
    <property type="entry name" value="Kinesin_motor_dom"/>
</dbReference>
<dbReference type="STRING" id="29655.A0A0K9NXA1"/>
<organism evidence="11 12">
    <name type="scientific">Zostera marina</name>
    <name type="common">Eelgrass</name>
    <dbReference type="NCBI Taxonomy" id="29655"/>
    <lineage>
        <taxon>Eukaryota</taxon>
        <taxon>Viridiplantae</taxon>
        <taxon>Streptophyta</taxon>
        <taxon>Embryophyta</taxon>
        <taxon>Tracheophyta</taxon>
        <taxon>Spermatophyta</taxon>
        <taxon>Magnoliopsida</taxon>
        <taxon>Liliopsida</taxon>
        <taxon>Zosteraceae</taxon>
        <taxon>Zostera</taxon>
    </lineage>
</organism>
<dbReference type="SMART" id="SM00129">
    <property type="entry name" value="KISc"/>
    <property type="match status" value="1"/>
</dbReference>
<dbReference type="Pfam" id="PF00225">
    <property type="entry name" value="Kinesin"/>
    <property type="match status" value="1"/>
</dbReference>
<dbReference type="SUPFAM" id="SSF52540">
    <property type="entry name" value="P-loop containing nucleoside triphosphate hydrolases"/>
    <property type="match status" value="1"/>
</dbReference>
<dbReference type="PROSITE" id="PS50067">
    <property type="entry name" value="KINESIN_MOTOR_2"/>
    <property type="match status" value="1"/>
</dbReference>
<comment type="similarity">
    <text evidence="1">Belongs to the TRAFAC class myosin-kinesin ATPase superfamily. Kinesin family. KIN-14 subfamily.</text>
</comment>
<comment type="caution">
    <text evidence="11">The sequence shown here is derived from an EMBL/GenBank/DDBJ whole genome shotgun (WGS) entry which is preliminary data.</text>
</comment>
<feature type="coiled-coil region" evidence="8">
    <location>
        <begin position="963"/>
        <end position="990"/>
    </location>
</feature>